<dbReference type="KEGG" id="haj:DU500_05970"/>
<dbReference type="InterPro" id="IPR013763">
    <property type="entry name" value="Cyclin-like_dom"/>
</dbReference>
<keyword evidence="5" id="KW-0862">Zinc</keyword>
<evidence type="ECO:0000256" key="3">
    <source>
        <dbReference type="ARBA" id="ARBA00022737"/>
    </source>
</evidence>
<dbReference type="AlphaFoldDB" id="A0A345E1F5"/>
<evidence type="ECO:0000313" key="11">
    <source>
        <dbReference type="Proteomes" id="UP000253273"/>
    </source>
</evidence>
<dbReference type="PRINTS" id="PR00685">
    <property type="entry name" value="TIFACTORIIB"/>
</dbReference>
<feature type="region of interest" description="Disordered" evidence="8">
    <location>
        <begin position="57"/>
        <end position="103"/>
    </location>
</feature>
<reference evidence="10 11" key="1">
    <citation type="submission" date="2018-07" db="EMBL/GenBank/DDBJ databases">
        <title>Genome sequences of Haloplanus sp. CBA1113.</title>
        <authorList>
            <person name="Kim Y.B."/>
            <person name="Roh S.W."/>
        </authorList>
    </citation>
    <scope>NUCLEOTIDE SEQUENCE [LARGE SCALE GENOMIC DNA]</scope>
    <source>
        <strain evidence="10 11">CBA1113</strain>
    </source>
</reference>
<keyword evidence="4" id="KW-0479">Metal-binding</keyword>
<dbReference type="SMART" id="SM00385">
    <property type="entry name" value="CYCLIN"/>
    <property type="match status" value="2"/>
</dbReference>
<feature type="domain" description="Cyclin-like" evidence="9">
    <location>
        <begin position="227"/>
        <end position="308"/>
    </location>
</feature>
<dbReference type="GO" id="GO:0003743">
    <property type="term" value="F:translation initiation factor activity"/>
    <property type="evidence" value="ECO:0007669"/>
    <property type="project" value="UniProtKB-KW"/>
</dbReference>
<accession>A0A345E1F5</accession>
<dbReference type="InterPro" id="IPR036915">
    <property type="entry name" value="Cyclin-like_sf"/>
</dbReference>
<evidence type="ECO:0000256" key="1">
    <source>
        <dbReference type="ARBA" id="ARBA00010857"/>
    </source>
</evidence>
<dbReference type="Pfam" id="PF08271">
    <property type="entry name" value="Zn_Ribbon_TF"/>
    <property type="match status" value="1"/>
</dbReference>
<keyword evidence="10" id="KW-0648">Protein biosynthesis</keyword>
<keyword evidence="10" id="KW-0396">Initiation factor</keyword>
<evidence type="ECO:0000259" key="9">
    <source>
        <dbReference type="SMART" id="SM00385"/>
    </source>
</evidence>
<dbReference type="InterPro" id="IPR000812">
    <property type="entry name" value="TFIIB"/>
</dbReference>
<name>A0A345E1F5_9EURY</name>
<sequence>MQPGDSYETGFDESAGKTINSTATCPECDGTVVADAGERHCTDCGLIIDEYHIDHGATKRQAPESETDPSHVGAPRTKTMHDGGLTTRIGRRRDGAGQKLDGARRRRLRRLRTQHRRARHGSKRERNLELGLREASRMTGALGLSESLAEQSAVIFRRAQAADLLLGRSIEGVAAASVYAACRCAGLPRAIDEVGDVARVSTERVRNAYGVLNEGLGLPTRPQTPRDFVPKFASALDVKAETRKRALDLAERAVETGVANGRQPSGIAAACLYQATRECGATRTQAELAALADVTTVTLRTGWHDLRNVLQTTETRADVDAAEGC</sequence>
<keyword evidence="4" id="KW-0863">Zinc-finger</keyword>
<dbReference type="GO" id="GO:0017025">
    <property type="term" value="F:TBP-class protein binding"/>
    <property type="evidence" value="ECO:0007669"/>
    <property type="project" value="InterPro"/>
</dbReference>
<evidence type="ECO:0000256" key="8">
    <source>
        <dbReference type="SAM" id="MobiDB-lite"/>
    </source>
</evidence>
<evidence type="ECO:0000256" key="5">
    <source>
        <dbReference type="ARBA" id="ARBA00022833"/>
    </source>
</evidence>
<dbReference type="Gene3D" id="1.10.472.10">
    <property type="entry name" value="Cyclin-like"/>
    <property type="match status" value="1"/>
</dbReference>
<evidence type="ECO:0000313" key="10">
    <source>
        <dbReference type="EMBL" id="AXG06027.1"/>
    </source>
</evidence>
<organism evidence="10 11">
    <name type="scientific">Haloplanus rubicundus</name>
    <dbReference type="NCBI Taxonomy" id="1547898"/>
    <lineage>
        <taxon>Archaea</taxon>
        <taxon>Methanobacteriati</taxon>
        <taxon>Methanobacteriota</taxon>
        <taxon>Stenosarchaea group</taxon>
        <taxon>Halobacteria</taxon>
        <taxon>Halobacteriales</taxon>
        <taxon>Haloferacaceae</taxon>
        <taxon>Haloplanus</taxon>
    </lineage>
</organism>
<keyword evidence="6" id="KW-0805">Transcription regulation</keyword>
<keyword evidence="11" id="KW-1185">Reference proteome</keyword>
<dbReference type="GO" id="GO:0070897">
    <property type="term" value="P:transcription preinitiation complex assembly"/>
    <property type="evidence" value="ECO:0007669"/>
    <property type="project" value="InterPro"/>
</dbReference>
<dbReference type="InterPro" id="IPR013150">
    <property type="entry name" value="TFIIB_cyclin"/>
</dbReference>
<keyword evidence="7" id="KW-0804">Transcription</keyword>
<keyword evidence="3" id="KW-0677">Repeat</keyword>
<dbReference type="EMBL" id="CP031150">
    <property type="protein sequence ID" value="AXG06027.1"/>
    <property type="molecule type" value="Genomic_DNA"/>
</dbReference>
<dbReference type="Proteomes" id="UP000253273">
    <property type="component" value="Chromosome"/>
</dbReference>
<feature type="domain" description="Cyclin-like" evidence="9">
    <location>
        <begin position="133"/>
        <end position="214"/>
    </location>
</feature>
<protein>
    <recommendedName>
        <fullName evidence="2">Transcription initiation factor IIB</fullName>
    </recommendedName>
</protein>
<dbReference type="Gene3D" id="1.10.472.170">
    <property type="match status" value="1"/>
</dbReference>
<dbReference type="PANTHER" id="PTHR11618">
    <property type="entry name" value="TRANSCRIPTION INITIATION FACTOR IIB-RELATED"/>
    <property type="match status" value="1"/>
</dbReference>
<dbReference type="PANTHER" id="PTHR11618:SF13">
    <property type="entry name" value="TRANSCRIPTION INITIATION FACTOR IIB"/>
    <property type="match status" value="1"/>
</dbReference>
<proteinExistence type="inferred from homology"/>
<dbReference type="InterPro" id="IPR023486">
    <property type="entry name" value="TFIIB_CS"/>
</dbReference>
<dbReference type="SUPFAM" id="SSF57783">
    <property type="entry name" value="Zinc beta-ribbon"/>
    <property type="match status" value="1"/>
</dbReference>
<dbReference type="OrthoDB" id="7429at2157"/>
<dbReference type="GO" id="GO:0097550">
    <property type="term" value="C:transcription preinitiation complex"/>
    <property type="evidence" value="ECO:0007669"/>
    <property type="project" value="TreeGrafter"/>
</dbReference>
<feature type="region of interest" description="Disordered" evidence="8">
    <location>
        <begin position="1"/>
        <end position="23"/>
    </location>
</feature>
<evidence type="ECO:0000256" key="7">
    <source>
        <dbReference type="ARBA" id="ARBA00023163"/>
    </source>
</evidence>
<dbReference type="InterPro" id="IPR013137">
    <property type="entry name" value="Znf_TFIIB"/>
</dbReference>
<evidence type="ECO:0000256" key="4">
    <source>
        <dbReference type="ARBA" id="ARBA00022771"/>
    </source>
</evidence>
<dbReference type="GO" id="GO:0008270">
    <property type="term" value="F:zinc ion binding"/>
    <property type="evidence" value="ECO:0007669"/>
    <property type="project" value="UniProtKB-KW"/>
</dbReference>
<evidence type="ECO:0000256" key="2">
    <source>
        <dbReference type="ARBA" id="ARBA00013932"/>
    </source>
</evidence>
<dbReference type="Pfam" id="PF00382">
    <property type="entry name" value="TFIIB"/>
    <property type="match status" value="2"/>
</dbReference>
<gene>
    <name evidence="10" type="ORF">DU500_05970</name>
</gene>
<dbReference type="PROSITE" id="PS00782">
    <property type="entry name" value="TFIIB"/>
    <property type="match status" value="1"/>
</dbReference>
<evidence type="ECO:0000256" key="6">
    <source>
        <dbReference type="ARBA" id="ARBA00023015"/>
    </source>
</evidence>
<comment type="similarity">
    <text evidence="1">Belongs to the TFIIB family.</text>
</comment>
<dbReference type="SUPFAM" id="SSF47954">
    <property type="entry name" value="Cyclin-like"/>
    <property type="match status" value="2"/>
</dbReference>